<accession>A0ABQ5IHQ7</accession>
<reference evidence="1" key="1">
    <citation type="journal article" date="2022" name="Int. J. Mol. Sci.">
        <title>Draft Genome of Tanacetum Coccineum: Genomic Comparison of Closely Related Tanacetum-Family Plants.</title>
        <authorList>
            <person name="Yamashiro T."/>
            <person name="Shiraishi A."/>
            <person name="Nakayama K."/>
            <person name="Satake H."/>
        </authorList>
    </citation>
    <scope>NUCLEOTIDE SEQUENCE</scope>
</reference>
<protein>
    <submittedName>
        <fullName evidence="1">Uncharacterized protein</fullName>
    </submittedName>
</protein>
<comment type="caution">
    <text evidence="1">The sequence shown here is derived from an EMBL/GenBank/DDBJ whole genome shotgun (WGS) entry which is preliminary data.</text>
</comment>
<keyword evidence="2" id="KW-1185">Reference proteome</keyword>
<evidence type="ECO:0000313" key="2">
    <source>
        <dbReference type="Proteomes" id="UP001151760"/>
    </source>
</evidence>
<reference evidence="1" key="2">
    <citation type="submission" date="2022-01" db="EMBL/GenBank/DDBJ databases">
        <authorList>
            <person name="Yamashiro T."/>
            <person name="Shiraishi A."/>
            <person name="Satake H."/>
            <person name="Nakayama K."/>
        </authorList>
    </citation>
    <scope>NUCLEOTIDE SEQUENCE</scope>
</reference>
<proteinExistence type="predicted"/>
<evidence type="ECO:0000313" key="1">
    <source>
        <dbReference type="EMBL" id="GJT99708.1"/>
    </source>
</evidence>
<dbReference type="EMBL" id="BQNB010020795">
    <property type="protein sequence ID" value="GJT99708.1"/>
    <property type="molecule type" value="Genomic_DNA"/>
</dbReference>
<sequence>MERINVGKLKWLGISFAFLLERGGLGIQSLELFNKALMTKHIWNIVSNNESLWVRWIHVYKLKGRSFWVIPLNATEMSWGWRKLPQLRALVRPFIWANIGNGNRTSAWYDIWDPHCLLSVWISPRDIYEEVFFTMKSCNSWFGVIQLVIGLSSQLNVRRKLSVLMEMKSRGIIGPLDGLLCRRCTCEWCGNNLRNGLCLICDSGAVNSFVYDPNPNSINDPPNFFNHPPQPQFESYSCELCGNGYHYGYDCPPRVPLVYEQEPCYNQNFGDNYYLQNSLSFPQQYLCCENCGGPHANFQCQPRNQNFYEPNLCYNSNSSGFDQPPQYSIDHQFQEDLNQQRMYDNEWIDTHTPEPSRRFNSICYDDDDDEESTIPLNEIISQIPPSIAITPVLPTMEPEDSLIMRDENLSTIPKKEPDEFIKYSVEDLVPIPRESEDTSSNDKECDLPFCYNYVTFSNPLFDANDDFTSSNEGVPEENIKIYSNPLFDFDEEYISSDVNPLFKEVLEDIENKDSYVSNLDEPRLLTSCHTSFHANKDDILTQEAMIEGDFDAFLDIDVSMDIEDGYHDSEGDIIYLEWLLTNDTTHNLPPEVFLDHYPRSLKDEPDNDDLKSMVKFQPRDSRENYFSDICENLSSESHIFLSMDSSLLHSLRE</sequence>
<gene>
    <name evidence="1" type="ORF">Tco_1110047</name>
</gene>
<organism evidence="1 2">
    <name type="scientific">Tanacetum coccineum</name>
    <dbReference type="NCBI Taxonomy" id="301880"/>
    <lineage>
        <taxon>Eukaryota</taxon>
        <taxon>Viridiplantae</taxon>
        <taxon>Streptophyta</taxon>
        <taxon>Embryophyta</taxon>
        <taxon>Tracheophyta</taxon>
        <taxon>Spermatophyta</taxon>
        <taxon>Magnoliopsida</taxon>
        <taxon>eudicotyledons</taxon>
        <taxon>Gunneridae</taxon>
        <taxon>Pentapetalae</taxon>
        <taxon>asterids</taxon>
        <taxon>campanulids</taxon>
        <taxon>Asterales</taxon>
        <taxon>Asteraceae</taxon>
        <taxon>Asteroideae</taxon>
        <taxon>Anthemideae</taxon>
        <taxon>Anthemidinae</taxon>
        <taxon>Tanacetum</taxon>
    </lineage>
</organism>
<dbReference type="Proteomes" id="UP001151760">
    <property type="component" value="Unassembled WGS sequence"/>
</dbReference>
<name>A0ABQ5IHQ7_9ASTR</name>